<dbReference type="PROSITE" id="PS01124">
    <property type="entry name" value="HTH_ARAC_FAMILY_2"/>
    <property type="match status" value="1"/>
</dbReference>
<evidence type="ECO:0000256" key="4">
    <source>
        <dbReference type="ARBA" id="ARBA00023163"/>
    </source>
</evidence>
<keyword evidence="3" id="KW-0238">DNA-binding</keyword>
<dbReference type="PANTHER" id="PTHR11019">
    <property type="entry name" value="HTH-TYPE TRANSCRIPTIONAL REGULATOR NIMR"/>
    <property type="match status" value="1"/>
</dbReference>
<comment type="caution">
    <text evidence="6">The sequence shown here is derived from an EMBL/GenBank/DDBJ whole genome shotgun (WGS) entry which is preliminary data.</text>
</comment>
<dbReference type="SUPFAM" id="SSF46689">
    <property type="entry name" value="Homeodomain-like"/>
    <property type="match status" value="1"/>
</dbReference>
<dbReference type="Pfam" id="PF12833">
    <property type="entry name" value="HTH_18"/>
    <property type="match status" value="1"/>
</dbReference>
<keyword evidence="4" id="KW-0804">Transcription</keyword>
<feature type="domain" description="HTH araC/xylS-type" evidence="5">
    <location>
        <begin position="143"/>
        <end position="243"/>
    </location>
</feature>
<dbReference type="InterPro" id="IPR009057">
    <property type="entry name" value="Homeodomain-like_sf"/>
</dbReference>
<dbReference type="InterPro" id="IPR014710">
    <property type="entry name" value="RmlC-like_jellyroll"/>
</dbReference>
<dbReference type="SMART" id="SM00342">
    <property type="entry name" value="HTH_ARAC"/>
    <property type="match status" value="1"/>
</dbReference>
<keyword evidence="1" id="KW-0678">Repressor</keyword>
<dbReference type="Gene3D" id="1.10.10.60">
    <property type="entry name" value="Homeodomain-like"/>
    <property type="match status" value="2"/>
</dbReference>
<proteinExistence type="predicted"/>
<evidence type="ECO:0000256" key="2">
    <source>
        <dbReference type="ARBA" id="ARBA00023015"/>
    </source>
</evidence>
<dbReference type="GO" id="GO:0003700">
    <property type="term" value="F:DNA-binding transcription factor activity"/>
    <property type="evidence" value="ECO:0007669"/>
    <property type="project" value="InterPro"/>
</dbReference>
<evidence type="ECO:0000256" key="3">
    <source>
        <dbReference type="ARBA" id="ARBA00023125"/>
    </source>
</evidence>
<dbReference type="InterPro" id="IPR011051">
    <property type="entry name" value="RmlC_Cupin_sf"/>
</dbReference>
<dbReference type="PANTHER" id="PTHR11019:SF159">
    <property type="entry name" value="TRANSCRIPTIONAL REGULATOR-RELATED"/>
    <property type="match status" value="1"/>
</dbReference>
<dbReference type="InterPro" id="IPR018060">
    <property type="entry name" value="HTH_AraC"/>
</dbReference>
<protein>
    <submittedName>
        <fullName evidence="6">AraC family transcriptional regulator</fullName>
    </submittedName>
</protein>
<keyword evidence="7" id="KW-1185">Reference proteome</keyword>
<dbReference type="FunFam" id="1.10.10.60:FF:000132">
    <property type="entry name" value="AraC family transcriptional regulator"/>
    <property type="match status" value="1"/>
</dbReference>
<dbReference type="AlphaFoldDB" id="A0A2M8HEQ2"/>
<gene>
    <name evidence="6" type="ORF">CUC44_01135</name>
</gene>
<dbReference type="GO" id="GO:0043565">
    <property type="term" value="F:sequence-specific DNA binding"/>
    <property type="evidence" value="ECO:0007669"/>
    <property type="project" value="InterPro"/>
</dbReference>
<organism evidence="6 7">
    <name type="scientific">Aeromonas lusitana</name>
    <dbReference type="NCBI Taxonomy" id="931529"/>
    <lineage>
        <taxon>Bacteria</taxon>
        <taxon>Pseudomonadati</taxon>
        <taxon>Pseudomonadota</taxon>
        <taxon>Gammaproteobacteria</taxon>
        <taxon>Aeromonadales</taxon>
        <taxon>Aeromonadaceae</taxon>
        <taxon>Aeromonas</taxon>
    </lineage>
</organism>
<dbReference type="OrthoDB" id="5949386at2"/>
<evidence type="ECO:0000259" key="5">
    <source>
        <dbReference type="PROSITE" id="PS01124"/>
    </source>
</evidence>
<dbReference type="Gene3D" id="2.60.120.10">
    <property type="entry name" value="Jelly Rolls"/>
    <property type="match status" value="1"/>
</dbReference>
<reference evidence="6 7" key="1">
    <citation type="submission" date="2017-11" db="EMBL/GenBank/DDBJ databases">
        <title>Draft genome sequence of environmental isolate Aeromonas lusitania sp. nov. MDC 2473.</title>
        <authorList>
            <person name="Colston S.M."/>
            <person name="Navarro A."/>
            <person name="Martinez-Murcia A.J."/>
            <person name="Graf J."/>
        </authorList>
    </citation>
    <scope>NUCLEOTIDE SEQUENCE [LARGE SCALE GENOMIC DNA]</scope>
    <source>
        <strain evidence="6 7">MDC 2473</strain>
    </source>
</reference>
<evidence type="ECO:0000313" key="6">
    <source>
        <dbReference type="EMBL" id="PJC95023.1"/>
    </source>
</evidence>
<accession>A0A2M8HEQ2</accession>
<evidence type="ECO:0000256" key="1">
    <source>
        <dbReference type="ARBA" id="ARBA00022491"/>
    </source>
</evidence>
<dbReference type="Proteomes" id="UP000232060">
    <property type="component" value="Unassembled WGS sequence"/>
</dbReference>
<name>A0A2M8HEQ2_9GAMM</name>
<keyword evidence="2" id="KW-0805">Transcription regulation</keyword>
<dbReference type="EMBL" id="PGCP01000002">
    <property type="protein sequence ID" value="PJC95023.1"/>
    <property type="molecule type" value="Genomic_DNA"/>
</dbReference>
<evidence type="ECO:0000313" key="7">
    <source>
        <dbReference type="Proteomes" id="UP000232060"/>
    </source>
</evidence>
<dbReference type="SUPFAM" id="SSF51182">
    <property type="entry name" value="RmlC-like cupins"/>
    <property type="match status" value="1"/>
</dbReference>
<sequence length="246" mass="27553">MTIEQSMSLIHPRRHETQWHQHATGQLYWVRRGIIMVETDQAQHALTLGSVGWFPPTWRHRAWMPADSECHSLHLDAQGSAGLPAYPCVRAADHFLLLLLDKVLLAHEQAPGDPYPAHLLAVMTDEIGRAGELPLQLPLPADRRARQVAELLLVQPDCALNHEMLAQQSGLSSRTLSRLFSQQTGLSFSQWRQQARLIHSLAHLLQGDAVALVAGRCGYENVSAFIAAFRSRFALTPGQFQARQMR</sequence>